<reference evidence="7 8" key="1">
    <citation type="submission" date="2018-08" db="EMBL/GenBank/DDBJ databases">
        <title>Aphanomyces genome sequencing and annotation.</title>
        <authorList>
            <person name="Minardi D."/>
            <person name="Oidtmann B."/>
            <person name="Van Der Giezen M."/>
            <person name="Studholme D.J."/>
        </authorList>
    </citation>
    <scope>NUCLEOTIDE SEQUENCE [LARGE SCALE GENOMIC DNA]</scope>
    <source>
        <strain evidence="7 8">NJM0002</strain>
    </source>
</reference>
<comment type="caution">
    <text evidence="7">The sequence shown here is derived from an EMBL/GenBank/DDBJ whole genome shotgun (WGS) entry which is preliminary data.</text>
</comment>
<dbReference type="EMBL" id="QUSY01000338">
    <property type="protein sequence ID" value="RHY30271.1"/>
    <property type="molecule type" value="Genomic_DNA"/>
</dbReference>
<dbReference type="GO" id="GO:0006508">
    <property type="term" value="P:proteolysis"/>
    <property type="evidence" value="ECO:0007669"/>
    <property type="project" value="UniProtKB-KW"/>
</dbReference>
<keyword evidence="3 6" id="KW-0732">Signal</keyword>
<gene>
    <name evidence="7" type="ORF">DYB32_004519</name>
</gene>
<evidence type="ECO:0000313" key="7">
    <source>
        <dbReference type="EMBL" id="RHY30271.1"/>
    </source>
</evidence>
<keyword evidence="8" id="KW-1185">Reference proteome</keyword>
<name>A0A418AXJ8_9STRA</name>
<dbReference type="GO" id="GO:0008239">
    <property type="term" value="F:dipeptidyl-peptidase activity"/>
    <property type="evidence" value="ECO:0007669"/>
    <property type="project" value="TreeGrafter"/>
</dbReference>
<dbReference type="VEuPathDB" id="FungiDB:H310_10492"/>
<protein>
    <submittedName>
        <fullName evidence="7">Uncharacterized protein</fullName>
    </submittedName>
</protein>
<proteinExistence type="inferred from homology"/>
<dbReference type="GO" id="GO:0070008">
    <property type="term" value="F:serine-type exopeptidase activity"/>
    <property type="evidence" value="ECO:0007669"/>
    <property type="project" value="InterPro"/>
</dbReference>
<sequence>MVRVLAALACPVIANAAPAILHYRFRITDKLHEVEIASLEAAMADPVENWYYQTLDHTNASNTKVWYSSNSTNSSATNSTAARGSPDFLYIEGEGEGVAAIGGVVWALHKRAGQEAQGDGRVVGASTANPNPLTDLVRFQDYFAVKQNLTKSKWVAFGESYPGMLATWLKLKCLASIDTIQAGTTELDRLVASDQADDAATLKALYNPCTPFTNDDDRSVFETQVFGAFQGAAQYAADGTTDLTRICNKIAAFSVTPVETLSQFVGTTGGDTCSYSDL</sequence>
<keyword evidence="2" id="KW-0645">Protease</keyword>
<dbReference type="Pfam" id="PF05577">
    <property type="entry name" value="Peptidase_S28"/>
    <property type="match status" value="1"/>
</dbReference>
<organism evidence="7 8">
    <name type="scientific">Aphanomyces invadans</name>
    <dbReference type="NCBI Taxonomy" id="157072"/>
    <lineage>
        <taxon>Eukaryota</taxon>
        <taxon>Sar</taxon>
        <taxon>Stramenopiles</taxon>
        <taxon>Oomycota</taxon>
        <taxon>Saprolegniomycetes</taxon>
        <taxon>Saprolegniales</taxon>
        <taxon>Verrucalvaceae</taxon>
        <taxon>Aphanomyces</taxon>
    </lineage>
</organism>
<evidence type="ECO:0000313" key="8">
    <source>
        <dbReference type="Proteomes" id="UP000285060"/>
    </source>
</evidence>
<keyword evidence="5" id="KW-0325">Glycoprotein</keyword>
<dbReference type="InterPro" id="IPR008758">
    <property type="entry name" value="Peptidase_S28"/>
</dbReference>
<accession>A0A418AXJ8</accession>
<dbReference type="Gene3D" id="3.40.50.1820">
    <property type="entry name" value="alpha/beta hydrolase"/>
    <property type="match status" value="1"/>
</dbReference>
<dbReference type="Proteomes" id="UP000285060">
    <property type="component" value="Unassembled WGS sequence"/>
</dbReference>
<evidence type="ECO:0000256" key="5">
    <source>
        <dbReference type="ARBA" id="ARBA00023180"/>
    </source>
</evidence>
<evidence type="ECO:0000256" key="1">
    <source>
        <dbReference type="ARBA" id="ARBA00011079"/>
    </source>
</evidence>
<dbReference type="AlphaFoldDB" id="A0A418AXJ8"/>
<dbReference type="PANTHER" id="PTHR11010:SF38">
    <property type="entry name" value="LYSOSOMAL PRO-X CARBOXYPEPTIDASE"/>
    <property type="match status" value="1"/>
</dbReference>
<evidence type="ECO:0000256" key="3">
    <source>
        <dbReference type="ARBA" id="ARBA00022729"/>
    </source>
</evidence>
<dbReference type="InterPro" id="IPR029058">
    <property type="entry name" value="AB_hydrolase_fold"/>
</dbReference>
<dbReference type="PANTHER" id="PTHR11010">
    <property type="entry name" value="PROTEASE S28 PRO-X CARBOXYPEPTIDASE-RELATED"/>
    <property type="match status" value="1"/>
</dbReference>
<evidence type="ECO:0000256" key="2">
    <source>
        <dbReference type="ARBA" id="ARBA00022670"/>
    </source>
</evidence>
<evidence type="ECO:0000256" key="4">
    <source>
        <dbReference type="ARBA" id="ARBA00022801"/>
    </source>
</evidence>
<keyword evidence="4" id="KW-0378">Hydrolase</keyword>
<evidence type="ECO:0000256" key="6">
    <source>
        <dbReference type="SAM" id="SignalP"/>
    </source>
</evidence>
<comment type="similarity">
    <text evidence="1">Belongs to the peptidase S28 family.</text>
</comment>
<feature type="chain" id="PRO_5019222504" evidence="6">
    <location>
        <begin position="17"/>
        <end position="278"/>
    </location>
</feature>
<feature type="signal peptide" evidence="6">
    <location>
        <begin position="1"/>
        <end position="16"/>
    </location>
</feature>